<organism evidence="1">
    <name type="scientific">Thermoleptolyngbya oregonensis NK1-22</name>
    <dbReference type="NCBI Taxonomy" id="2547457"/>
    <lineage>
        <taxon>Bacteria</taxon>
        <taxon>Bacillati</taxon>
        <taxon>Cyanobacteriota</taxon>
        <taxon>Cyanophyceae</taxon>
        <taxon>Oculatellales</taxon>
        <taxon>Oculatellaceae</taxon>
        <taxon>Thermoleptolyngbya</taxon>
    </lineage>
</organism>
<protein>
    <submittedName>
        <fullName evidence="1">DUF2281 domain-containing protein</fullName>
    </submittedName>
</protein>
<dbReference type="EMBL" id="CP053540">
    <property type="protein sequence ID" value="WOB45453.1"/>
    <property type="molecule type" value="Genomic_DNA"/>
</dbReference>
<dbReference type="AlphaFoldDB" id="A0AA96YBQ3"/>
<reference evidence="1" key="1">
    <citation type="submission" date="2020-05" db="EMBL/GenBank/DDBJ databases">
        <authorList>
            <person name="Zhu T."/>
            <person name="Keshari N."/>
            <person name="Lu X."/>
        </authorList>
    </citation>
    <scope>NUCLEOTIDE SEQUENCE</scope>
    <source>
        <strain evidence="1">NK1-22</strain>
    </source>
</reference>
<proteinExistence type="predicted"/>
<name>A0AA96YBQ3_9CYAN</name>
<dbReference type="RefSeq" id="WP_316789425.1">
    <property type="nucleotide sequence ID" value="NZ_CP053540.1"/>
</dbReference>
<gene>
    <name evidence="1" type="ORF">HNI00_21700</name>
</gene>
<evidence type="ECO:0000313" key="1">
    <source>
        <dbReference type="EMBL" id="WOB45453.1"/>
    </source>
</evidence>
<sequence>MTNREKLVQEVEMLPDSMVETVLEFVQSLKQNDLPEGVNPKVWEAYLASEQEREEVYRRLADS</sequence>
<accession>A0AA96YBQ3</accession>
<dbReference type="KEGG" id="tog:HNI00_21700"/>